<accession>A0A0L0S5N5</accession>
<dbReference type="Proteomes" id="UP000054350">
    <property type="component" value="Unassembled WGS sequence"/>
</dbReference>
<organism evidence="1 2">
    <name type="scientific">Allomyces macrogynus (strain ATCC 38327)</name>
    <name type="common">Allomyces javanicus var. macrogynus</name>
    <dbReference type="NCBI Taxonomy" id="578462"/>
    <lineage>
        <taxon>Eukaryota</taxon>
        <taxon>Fungi</taxon>
        <taxon>Fungi incertae sedis</taxon>
        <taxon>Blastocladiomycota</taxon>
        <taxon>Blastocladiomycetes</taxon>
        <taxon>Blastocladiales</taxon>
        <taxon>Blastocladiaceae</taxon>
        <taxon>Allomyces</taxon>
    </lineage>
</organism>
<evidence type="ECO:0000313" key="1">
    <source>
        <dbReference type="EMBL" id="KNE57817.1"/>
    </source>
</evidence>
<dbReference type="AlphaFoldDB" id="A0A0L0S5N5"/>
<dbReference type="VEuPathDB" id="FungiDB:AMAG_04664"/>
<keyword evidence="2" id="KW-1185">Reference proteome</keyword>
<proteinExistence type="predicted"/>
<reference evidence="1 2" key="1">
    <citation type="submission" date="2009-11" db="EMBL/GenBank/DDBJ databases">
        <title>Annotation of Allomyces macrogynus ATCC 38327.</title>
        <authorList>
            <consortium name="The Broad Institute Genome Sequencing Platform"/>
            <person name="Russ C."/>
            <person name="Cuomo C."/>
            <person name="Burger G."/>
            <person name="Gray M.W."/>
            <person name="Holland P.W.H."/>
            <person name="King N."/>
            <person name="Lang F.B.F."/>
            <person name="Roger A.J."/>
            <person name="Ruiz-Trillo I."/>
            <person name="Young S.K."/>
            <person name="Zeng Q."/>
            <person name="Gargeya S."/>
            <person name="Fitzgerald M."/>
            <person name="Haas B."/>
            <person name="Abouelleil A."/>
            <person name="Alvarado L."/>
            <person name="Arachchi H.M."/>
            <person name="Berlin A."/>
            <person name="Chapman S.B."/>
            <person name="Gearin G."/>
            <person name="Goldberg J."/>
            <person name="Griggs A."/>
            <person name="Gujja S."/>
            <person name="Hansen M."/>
            <person name="Heiman D."/>
            <person name="Howarth C."/>
            <person name="Larimer J."/>
            <person name="Lui A."/>
            <person name="MacDonald P.J.P."/>
            <person name="McCowen C."/>
            <person name="Montmayeur A."/>
            <person name="Murphy C."/>
            <person name="Neiman D."/>
            <person name="Pearson M."/>
            <person name="Priest M."/>
            <person name="Roberts A."/>
            <person name="Saif S."/>
            <person name="Shea T."/>
            <person name="Sisk P."/>
            <person name="Stolte C."/>
            <person name="Sykes S."/>
            <person name="Wortman J."/>
            <person name="Nusbaum C."/>
            <person name="Birren B."/>
        </authorList>
    </citation>
    <scope>NUCLEOTIDE SEQUENCE [LARGE SCALE GENOMIC DNA]</scope>
    <source>
        <strain evidence="1 2">ATCC 38327</strain>
    </source>
</reference>
<name>A0A0L0S5N5_ALLM3</name>
<dbReference type="OrthoDB" id="5594013at2759"/>
<dbReference type="EMBL" id="GG745332">
    <property type="protein sequence ID" value="KNE57817.1"/>
    <property type="molecule type" value="Genomic_DNA"/>
</dbReference>
<protein>
    <submittedName>
        <fullName evidence="1">Uncharacterized protein</fullName>
    </submittedName>
</protein>
<gene>
    <name evidence="1" type="ORF">AMAG_04664</name>
</gene>
<reference evidence="2" key="2">
    <citation type="submission" date="2009-11" db="EMBL/GenBank/DDBJ databases">
        <title>The Genome Sequence of Allomyces macrogynus strain ATCC 38327.</title>
        <authorList>
            <consortium name="The Broad Institute Genome Sequencing Platform"/>
            <person name="Russ C."/>
            <person name="Cuomo C."/>
            <person name="Shea T."/>
            <person name="Young S.K."/>
            <person name="Zeng Q."/>
            <person name="Koehrsen M."/>
            <person name="Haas B."/>
            <person name="Borodovsky M."/>
            <person name="Guigo R."/>
            <person name="Alvarado L."/>
            <person name="Berlin A."/>
            <person name="Borenstein D."/>
            <person name="Chen Z."/>
            <person name="Engels R."/>
            <person name="Freedman E."/>
            <person name="Gellesch M."/>
            <person name="Goldberg J."/>
            <person name="Griggs A."/>
            <person name="Gujja S."/>
            <person name="Heiman D."/>
            <person name="Hepburn T."/>
            <person name="Howarth C."/>
            <person name="Jen D."/>
            <person name="Larson L."/>
            <person name="Lewis B."/>
            <person name="Mehta T."/>
            <person name="Park D."/>
            <person name="Pearson M."/>
            <person name="Roberts A."/>
            <person name="Saif S."/>
            <person name="Shenoy N."/>
            <person name="Sisk P."/>
            <person name="Stolte C."/>
            <person name="Sykes S."/>
            <person name="Walk T."/>
            <person name="White J."/>
            <person name="Yandava C."/>
            <person name="Burger G."/>
            <person name="Gray M.W."/>
            <person name="Holland P.W.H."/>
            <person name="King N."/>
            <person name="Lang F.B.F."/>
            <person name="Roger A.J."/>
            <person name="Ruiz-Trillo I."/>
            <person name="Lander E."/>
            <person name="Nusbaum C."/>
        </authorList>
    </citation>
    <scope>NUCLEOTIDE SEQUENCE [LARGE SCALE GENOMIC DNA]</scope>
    <source>
        <strain evidence="2">ATCC 38327</strain>
    </source>
</reference>
<evidence type="ECO:0000313" key="2">
    <source>
        <dbReference type="Proteomes" id="UP000054350"/>
    </source>
</evidence>
<sequence>MSNSSSLWQRITDVLRRHQMLQEAILDVAFWSVLVSITLAAYPNDADAQSNRAPAFESAALSDTTPVGLNVAVTIKSIDPVAATCLLGFTLSPTNSLLWTPSKGRKRIHGREAPIATSAVASLAGMMRPRIAQAIAVQTRVSAKLYGQVAVAK</sequence>